<keyword evidence="3" id="KW-1185">Reference proteome</keyword>
<evidence type="ECO:0000313" key="3">
    <source>
        <dbReference type="Proteomes" id="UP000240883"/>
    </source>
</evidence>
<dbReference type="AlphaFoldDB" id="A0A2T2NP47"/>
<proteinExistence type="predicted"/>
<dbReference type="EMBL" id="KZ678135">
    <property type="protein sequence ID" value="PSN67184.1"/>
    <property type="molecule type" value="Genomic_DNA"/>
</dbReference>
<protein>
    <submittedName>
        <fullName evidence="2">Uncharacterized protein</fullName>
    </submittedName>
</protein>
<gene>
    <name evidence="2" type="ORF">BS50DRAFT_384690</name>
</gene>
<dbReference type="Proteomes" id="UP000240883">
    <property type="component" value="Unassembled WGS sequence"/>
</dbReference>
<accession>A0A2T2NP47</accession>
<sequence>MYHRYTGRRELFLFLPRFPTARSAWCCLQTCLAPRPGLAKWTKAPPLDCADSSQAQLQLPLDEALHSSNSIRSSRLSKPSKCGAGIKPKTGREATSVGTL</sequence>
<reference evidence="2 3" key="1">
    <citation type="journal article" date="2018" name="Front. Microbiol.">
        <title>Genome-Wide Analysis of Corynespora cassiicola Leaf Fall Disease Putative Effectors.</title>
        <authorList>
            <person name="Lopez D."/>
            <person name="Ribeiro S."/>
            <person name="Label P."/>
            <person name="Fumanal B."/>
            <person name="Venisse J.S."/>
            <person name="Kohler A."/>
            <person name="de Oliveira R.R."/>
            <person name="Labutti K."/>
            <person name="Lipzen A."/>
            <person name="Lail K."/>
            <person name="Bauer D."/>
            <person name="Ohm R.A."/>
            <person name="Barry K.W."/>
            <person name="Spatafora J."/>
            <person name="Grigoriev I.V."/>
            <person name="Martin F.M."/>
            <person name="Pujade-Renaud V."/>
        </authorList>
    </citation>
    <scope>NUCLEOTIDE SEQUENCE [LARGE SCALE GENOMIC DNA]</scope>
    <source>
        <strain evidence="2 3">Philippines</strain>
    </source>
</reference>
<feature type="compositionally biased region" description="Low complexity" evidence="1">
    <location>
        <begin position="70"/>
        <end position="81"/>
    </location>
</feature>
<feature type="region of interest" description="Disordered" evidence="1">
    <location>
        <begin position="70"/>
        <end position="100"/>
    </location>
</feature>
<organism evidence="2 3">
    <name type="scientific">Corynespora cassiicola Philippines</name>
    <dbReference type="NCBI Taxonomy" id="1448308"/>
    <lineage>
        <taxon>Eukaryota</taxon>
        <taxon>Fungi</taxon>
        <taxon>Dikarya</taxon>
        <taxon>Ascomycota</taxon>
        <taxon>Pezizomycotina</taxon>
        <taxon>Dothideomycetes</taxon>
        <taxon>Pleosporomycetidae</taxon>
        <taxon>Pleosporales</taxon>
        <taxon>Corynesporascaceae</taxon>
        <taxon>Corynespora</taxon>
    </lineage>
</organism>
<evidence type="ECO:0000256" key="1">
    <source>
        <dbReference type="SAM" id="MobiDB-lite"/>
    </source>
</evidence>
<evidence type="ECO:0000313" key="2">
    <source>
        <dbReference type="EMBL" id="PSN67184.1"/>
    </source>
</evidence>
<name>A0A2T2NP47_CORCC</name>